<dbReference type="Gene3D" id="3.90.740.10">
    <property type="entry name" value="Valyl/Leucyl/Isoleucyl-tRNA synthetase, editing domain"/>
    <property type="match status" value="1"/>
</dbReference>
<dbReference type="SUPFAM" id="SSF50677">
    <property type="entry name" value="ValRS/IleRS/LeuRS editing domain"/>
    <property type="match status" value="1"/>
</dbReference>
<dbReference type="SUPFAM" id="SSF52374">
    <property type="entry name" value="Nucleotidylyl transferase"/>
    <property type="match status" value="1"/>
</dbReference>
<keyword evidence="3" id="KW-0436">Ligase</keyword>
<evidence type="ECO:0000256" key="4">
    <source>
        <dbReference type="ARBA" id="ARBA00022741"/>
    </source>
</evidence>
<dbReference type="InterPro" id="IPR002300">
    <property type="entry name" value="aa-tRNA-synth_Ia"/>
</dbReference>
<protein>
    <recommendedName>
        <fullName evidence="2">isoleucine--tRNA ligase</fullName>
        <ecNumber evidence="2">6.1.1.5</ecNumber>
    </recommendedName>
    <alternativeName>
        <fullName evidence="8">Isoleucyl-tRNA synthetase</fullName>
    </alternativeName>
</protein>
<dbReference type="GO" id="GO:0006428">
    <property type="term" value="P:isoleucyl-tRNA aminoacylation"/>
    <property type="evidence" value="ECO:0007669"/>
    <property type="project" value="InterPro"/>
</dbReference>
<evidence type="ECO:0000313" key="10">
    <source>
        <dbReference type="WBParaSite" id="MCU_010759-RB"/>
    </source>
</evidence>
<dbReference type="Gene3D" id="1.10.10.830">
    <property type="entry name" value="Ile-tRNA synthetase CP2 domain-like"/>
    <property type="match status" value="1"/>
</dbReference>
<evidence type="ECO:0000256" key="8">
    <source>
        <dbReference type="ARBA" id="ARBA00032665"/>
    </source>
</evidence>
<evidence type="ECO:0000256" key="5">
    <source>
        <dbReference type="ARBA" id="ARBA00022840"/>
    </source>
</evidence>
<dbReference type="AlphaFoldDB" id="A0A5K3FRI8"/>
<keyword evidence="6" id="KW-0648">Protein biosynthesis</keyword>
<dbReference type="Pfam" id="PF00133">
    <property type="entry name" value="tRNA-synt_1"/>
    <property type="match status" value="1"/>
</dbReference>
<dbReference type="GO" id="GO:0032543">
    <property type="term" value="P:mitochondrial translation"/>
    <property type="evidence" value="ECO:0007669"/>
    <property type="project" value="TreeGrafter"/>
</dbReference>
<dbReference type="WBParaSite" id="MCU_010759-RB">
    <property type="protein sequence ID" value="MCU_010759-RB"/>
    <property type="gene ID" value="MCU_010759"/>
</dbReference>
<feature type="domain" description="Aminoacyl-tRNA synthetase class Ia" evidence="9">
    <location>
        <begin position="79"/>
        <end position="664"/>
    </location>
</feature>
<dbReference type="Gene3D" id="1.10.730.20">
    <property type="match status" value="1"/>
</dbReference>
<keyword evidence="4" id="KW-0547">Nucleotide-binding</keyword>
<sequence length="1008" mass="113298">MCCEAVAWDASFYFCVLKMPLTHDKVWSLLRRQFLSVSGFHYRRVNYKATLNSPVFPFAIELDHKVRLIKDPDHGKISDANFILHDGPPYANGPVHFGHALNKILKDFVLRFHKIHGKTVSLVPGWDCHGLPIELTVIGNNFSLPPADVRIASLQRAMTCMAKQMSSFKDFNVIADWNNAYSTLDHSYQSAVISSFYELYAKGFIVREPKPVYWSRATRSAISESELEYNADHESPSVYFLVELNTQPAWIPTRLRGHPTWVVIWTTTPWTIAANEAVIFSSSEKYAAVLDNHTNRILLIAHYLAQSLAELTSSPASRFELVACATGDHFENYVYKHPLGRCDRPYRLMPGDFIQREKGTGFVHCAPSHGKEDFDFAKHHKLPLRSLVDSETRFTDEAGRDLAGRFVQDDGNSAVIHGLGDRVLALSRIRHNFPYEWRTQQPVIKRLSEQWFVNTEKLESLAMEAYAGVDVFPPDRKPMMNQFIENRPFWCISRQRTWGVPIPVLYRKLDNSAIVDADFIGLIADRVGREGSEFWWTESSTQLIPASCLEKWNLTPDDVLRGMDIFDVWFESGLSWKAVLPENRIADVYLEGLDQFRGWFSSSLLLSTALTGRPPFRTIVVHGFTTDSEGRKMSKSLGNVIAPEDMLRKCNGEVDVLRRWAASSGLAARSSAGTKSFAAHTAAYKKLRNMFRFILGNLHDLPAAGLDWLDQPLPQDLSLLEKWCLCLIGRFCDDCFNTFYPNYRYESIIAEGDQLVSRLSTVYFNAIKDSTGLCSLLSLLRHRLYCDPPASERRRMIQKTLLYATEALSVCFAPILPNLVEEVASSLHRTASLSHLERMASPHRGADCSTGSAIVRTAVSWASNHADLLDAVALASTLRQEIASHQYPNAETSRSAWPGPAANPLARLHVTVTTDSDGECLAILKRLNEDVDAEGYSTLCKILRCVSVEITDATARRGEALAVTANVGTQRVSCLLRIADHTAQCPRCRLYNSSNASLCQRCASLVPI</sequence>
<dbReference type="GO" id="GO:0005524">
    <property type="term" value="F:ATP binding"/>
    <property type="evidence" value="ECO:0007669"/>
    <property type="project" value="UniProtKB-KW"/>
</dbReference>
<dbReference type="InterPro" id="IPR002301">
    <property type="entry name" value="Ile-tRNA-ligase"/>
</dbReference>
<evidence type="ECO:0000256" key="3">
    <source>
        <dbReference type="ARBA" id="ARBA00022598"/>
    </source>
</evidence>
<proteinExistence type="inferred from homology"/>
<dbReference type="Gene3D" id="3.40.50.620">
    <property type="entry name" value="HUPs"/>
    <property type="match status" value="2"/>
</dbReference>
<evidence type="ECO:0000259" key="9">
    <source>
        <dbReference type="Pfam" id="PF00133"/>
    </source>
</evidence>
<dbReference type="GO" id="GO:0004822">
    <property type="term" value="F:isoleucine-tRNA ligase activity"/>
    <property type="evidence" value="ECO:0007669"/>
    <property type="project" value="UniProtKB-EC"/>
</dbReference>
<dbReference type="InterPro" id="IPR009008">
    <property type="entry name" value="Val/Leu/Ile-tRNA-synth_edit"/>
</dbReference>
<dbReference type="GO" id="GO:0002161">
    <property type="term" value="F:aminoacyl-tRNA deacylase activity"/>
    <property type="evidence" value="ECO:0007669"/>
    <property type="project" value="InterPro"/>
</dbReference>
<keyword evidence="5" id="KW-0067">ATP-binding</keyword>
<dbReference type="GO" id="GO:0005739">
    <property type="term" value="C:mitochondrion"/>
    <property type="evidence" value="ECO:0007669"/>
    <property type="project" value="TreeGrafter"/>
</dbReference>
<evidence type="ECO:0000256" key="6">
    <source>
        <dbReference type="ARBA" id="ARBA00022917"/>
    </source>
</evidence>
<dbReference type="InterPro" id="IPR009080">
    <property type="entry name" value="tRNAsynth_Ia_anticodon-bd"/>
</dbReference>
<accession>A0A5K3FRI8</accession>
<evidence type="ECO:0000256" key="7">
    <source>
        <dbReference type="ARBA" id="ARBA00023146"/>
    </source>
</evidence>
<dbReference type="PANTHER" id="PTHR42765">
    <property type="entry name" value="SOLEUCYL-TRNA SYNTHETASE"/>
    <property type="match status" value="1"/>
</dbReference>
<evidence type="ECO:0000256" key="2">
    <source>
        <dbReference type="ARBA" id="ARBA00013165"/>
    </source>
</evidence>
<dbReference type="PANTHER" id="PTHR42765:SF1">
    <property type="entry name" value="ISOLEUCINE--TRNA LIGASE, MITOCHONDRIAL"/>
    <property type="match status" value="1"/>
</dbReference>
<dbReference type="EC" id="6.1.1.5" evidence="2"/>
<organism evidence="10">
    <name type="scientific">Mesocestoides corti</name>
    <name type="common">Flatworm</name>
    <dbReference type="NCBI Taxonomy" id="53468"/>
    <lineage>
        <taxon>Eukaryota</taxon>
        <taxon>Metazoa</taxon>
        <taxon>Spiralia</taxon>
        <taxon>Lophotrochozoa</taxon>
        <taxon>Platyhelminthes</taxon>
        <taxon>Cestoda</taxon>
        <taxon>Eucestoda</taxon>
        <taxon>Cyclophyllidea</taxon>
        <taxon>Mesocestoididae</taxon>
        <taxon>Mesocestoides</taxon>
    </lineage>
</organism>
<name>A0A5K3FRI8_MESCO</name>
<dbReference type="InterPro" id="IPR050081">
    <property type="entry name" value="Ile-tRNA_ligase"/>
</dbReference>
<comment type="similarity">
    <text evidence="1">Belongs to the class-I aminoacyl-tRNA synthetase family.</text>
</comment>
<dbReference type="SUPFAM" id="SSF47323">
    <property type="entry name" value="Anticodon-binding domain of a subclass of class I aminoacyl-tRNA synthetases"/>
    <property type="match status" value="1"/>
</dbReference>
<keyword evidence="7" id="KW-0030">Aminoacyl-tRNA synthetase</keyword>
<reference evidence="10" key="1">
    <citation type="submission" date="2019-11" db="UniProtKB">
        <authorList>
            <consortium name="WormBaseParasite"/>
        </authorList>
    </citation>
    <scope>IDENTIFICATION</scope>
</reference>
<dbReference type="PRINTS" id="PR00984">
    <property type="entry name" value="TRNASYNTHILE"/>
</dbReference>
<evidence type="ECO:0000256" key="1">
    <source>
        <dbReference type="ARBA" id="ARBA00005594"/>
    </source>
</evidence>
<dbReference type="InterPro" id="IPR014729">
    <property type="entry name" value="Rossmann-like_a/b/a_fold"/>
</dbReference>